<evidence type="ECO:0000313" key="1">
    <source>
        <dbReference type="EMBL" id="WXK79652.1"/>
    </source>
</evidence>
<reference evidence="1 2" key="1">
    <citation type="submission" date="2024-03" db="EMBL/GenBank/DDBJ databases">
        <title>The complete genome of Streptomyces sirii sp.nov.</title>
        <authorList>
            <person name="Zakalyukina Y.V."/>
            <person name="Belik A.R."/>
            <person name="Biryukov M.V."/>
            <person name="Baturina O.A."/>
            <person name="Kabilov M.R."/>
        </authorList>
    </citation>
    <scope>NUCLEOTIDE SEQUENCE [LARGE SCALE GENOMIC DNA]</scope>
    <source>
        <strain evidence="1 2">BP-8</strain>
    </source>
</reference>
<keyword evidence="2" id="KW-1185">Reference proteome</keyword>
<accession>A0ABZ2R1H3</accession>
<proteinExistence type="predicted"/>
<protein>
    <submittedName>
        <fullName evidence="1">Uncharacterized protein</fullName>
    </submittedName>
</protein>
<sequence length="118" mass="12930">MRLRIQICENAKGDITDSRAWGEDSTTAPAKLTGWELKLNGPYQSIKSKTVATWTATGKAQTCLAGKIPVCSYGEDFKISGTWYSSSFVGPVAGGKGKVHWKPKCTNKHCKLKFNKTM</sequence>
<evidence type="ECO:0000313" key="2">
    <source>
        <dbReference type="Proteomes" id="UP001626628"/>
    </source>
</evidence>
<organism evidence="1 2">
    <name type="scientific">Streptomyces sirii</name>
    <dbReference type="NCBI Taxonomy" id="3127701"/>
    <lineage>
        <taxon>Bacteria</taxon>
        <taxon>Bacillati</taxon>
        <taxon>Actinomycetota</taxon>
        <taxon>Actinomycetes</taxon>
        <taxon>Kitasatosporales</taxon>
        <taxon>Streptomycetaceae</taxon>
        <taxon>Streptomyces</taxon>
    </lineage>
</organism>
<dbReference type="EMBL" id="CP147982">
    <property type="protein sequence ID" value="WXK79652.1"/>
    <property type="molecule type" value="Genomic_DNA"/>
</dbReference>
<dbReference type="RefSeq" id="WP_407287995.1">
    <property type="nucleotide sequence ID" value="NZ_CP147982.1"/>
</dbReference>
<name>A0ABZ2R1H3_9ACTN</name>
<gene>
    <name evidence="1" type="ORF">WAB15_28640</name>
</gene>
<dbReference type="Proteomes" id="UP001626628">
    <property type="component" value="Chromosome"/>
</dbReference>